<dbReference type="AlphaFoldDB" id="A0A9D4IV47"/>
<reference evidence="1" key="2">
    <citation type="submission" date="2020-11" db="EMBL/GenBank/DDBJ databases">
        <authorList>
            <person name="McCartney M.A."/>
            <person name="Auch B."/>
            <person name="Kono T."/>
            <person name="Mallez S."/>
            <person name="Becker A."/>
            <person name="Gohl D.M."/>
            <person name="Silverstein K.A.T."/>
            <person name="Koren S."/>
            <person name="Bechman K.B."/>
            <person name="Herman A."/>
            <person name="Abrahante J.E."/>
            <person name="Garbe J."/>
        </authorList>
    </citation>
    <scope>NUCLEOTIDE SEQUENCE</scope>
    <source>
        <strain evidence="1">Duluth1</strain>
        <tissue evidence="1">Whole animal</tissue>
    </source>
</reference>
<organism evidence="1 2">
    <name type="scientific">Dreissena polymorpha</name>
    <name type="common">Zebra mussel</name>
    <name type="synonym">Mytilus polymorpha</name>
    <dbReference type="NCBI Taxonomy" id="45954"/>
    <lineage>
        <taxon>Eukaryota</taxon>
        <taxon>Metazoa</taxon>
        <taxon>Spiralia</taxon>
        <taxon>Lophotrochozoa</taxon>
        <taxon>Mollusca</taxon>
        <taxon>Bivalvia</taxon>
        <taxon>Autobranchia</taxon>
        <taxon>Heteroconchia</taxon>
        <taxon>Euheterodonta</taxon>
        <taxon>Imparidentia</taxon>
        <taxon>Neoheterodontei</taxon>
        <taxon>Myida</taxon>
        <taxon>Dreissenoidea</taxon>
        <taxon>Dreissenidae</taxon>
        <taxon>Dreissena</taxon>
    </lineage>
</organism>
<keyword evidence="2" id="KW-1185">Reference proteome</keyword>
<evidence type="ECO:0000313" key="1">
    <source>
        <dbReference type="EMBL" id="KAH3786049.1"/>
    </source>
</evidence>
<proteinExistence type="predicted"/>
<evidence type="ECO:0000313" key="2">
    <source>
        <dbReference type="Proteomes" id="UP000828390"/>
    </source>
</evidence>
<sequence length="104" mass="11721">MYIGTDEYTEEEPVQTSKQNIFCCSDAANFVWYMAFVKDILNEIAKISLSFQRDDITVYSAGTKLQSAEGTQRNLMDNDGASVVEIQAEIVKLMVSFMAILFKT</sequence>
<reference evidence="1" key="1">
    <citation type="journal article" date="2019" name="bioRxiv">
        <title>The Genome of the Zebra Mussel, Dreissena polymorpha: A Resource for Invasive Species Research.</title>
        <authorList>
            <person name="McCartney M.A."/>
            <person name="Auch B."/>
            <person name="Kono T."/>
            <person name="Mallez S."/>
            <person name="Zhang Y."/>
            <person name="Obille A."/>
            <person name="Becker A."/>
            <person name="Abrahante J.E."/>
            <person name="Garbe J."/>
            <person name="Badalamenti J.P."/>
            <person name="Herman A."/>
            <person name="Mangelson H."/>
            <person name="Liachko I."/>
            <person name="Sullivan S."/>
            <person name="Sone E.D."/>
            <person name="Koren S."/>
            <person name="Silverstein K.A.T."/>
            <person name="Beckman K.B."/>
            <person name="Gohl D.M."/>
        </authorList>
    </citation>
    <scope>NUCLEOTIDE SEQUENCE</scope>
    <source>
        <strain evidence="1">Duluth1</strain>
        <tissue evidence="1">Whole animal</tissue>
    </source>
</reference>
<comment type="caution">
    <text evidence="1">The sequence shown here is derived from an EMBL/GenBank/DDBJ whole genome shotgun (WGS) entry which is preliminary data.</text>
</comment>
<gene>
    <name evidence="1" type="ORF">DPMN_164150</name>
</gene>
<accession>A0A9D4IV47</accession>
<dbReference type="EMBL" id="JAIWYP010000008">
    <property type="protein sequence ID" value="KAH3786049.1"/>
    <property type="molecule type" value="Genomic_DNA"/>
</dbReference>
<name>A0A9D4IV47_DREPO</name>
<dbReference type="Proteomes" id="UP000828390">
    <property type="component" value="Unassembled WGS sequence"/>
</dbReference>
<protein>
    <submittedName>
        <fullName evidence="1">Uncharacterized protein</fullName>
    </submittedName>
</protein>